<gene>
    <name evidence="2" type="ORF">REISMN_08355</name>
</gene>
<dbReference type="EMBL" id="JFKF01000200">
    <property type="protein sequence ID" value="KDO02199.1"/>
    <property type="molecule type" value="Genomic_DNA"/>
</dbReference>
<comment type="caution">
    <text evidence="2">The sequence shown here is derived from an EMBL/GenBank/DDBJ whole genome shotgun (WGS) entry which is preliminary data.</text>
</comment>
<geneLocation type="plasmid" evidence="2">
    <name>pREISMN_2</name>
</geneLocation>
<dbReference type="AlphaFoldDB" id="A0A8E0WKI6"/>
<name>A0A8E0WKI6_9RICK</name>
<sequence>MTQDKNLAIFFRSGKFALYGIPDFNNKQRREYFSFSESEIVNITSSLHTHINVFYALQLGYFKAKKIFFQLSWENIPQEDLQFIIYHYFDDKNLSKISITNHEYYTQRKEIIGFFGYRFWTKDFLQVLLNQATQIIKRDISPNFIARELIAFLNNIKVVRPAYTTLQAIVSKSLTAERKRISAILDRELKSEHKEALDQLMVSENTISTLAGFKQDAKNFGFKMMLKERQKYSTLEPLYSTAIDVILKLDISRQNIDSYVNLAHYYSISNLRKLRYNQDYLYILCYVLKRYQQLSDNLVEAFIYQVKRFEKTIRDKVKTHFVDEATESQEKIGNLLLLYVDEQFNDTTLFVKVRDHAFKIMSQEDIQVLGQKMLNKLHRKQEFKWQQIDKAQKSYK</sequence>
<evidence type="ECO:0000259" key="1">
    <source>
        <dbReference type="Pfam" id="PF13700"/>
    </source>
</evidence>
<keyword evidence="2" id="KW-0614">Plasmid</keyword>
<protein>
    <submittedName>
        <fullName evidence="2">Transposase, TnpA family</fullName>
    </submittedName>
</protein>
<accession>A0A8E0WKI6</accession>
<evidence type="ECO:0000313" key="2">
    <source>
        <dbReference type="EMBL" id="KDO02199.1"/>
    </source>
</evidence>
<keyword evidence="3" id="KW-1185">Reference proteome</keyword>
<evidence type="ECO:0000313" key="3">
    <source>
        <dbReference type="Proteomes" id="UP000027161"/>
    </source>
</evidence>
<reference evidence="2 3" key="1">
    <citation type="submission" date="2014-02" db="EMBL/GenBank/DDBJ databases">
        <title>Draft genome sequence of Rickettsia buchneri sp. nov. ISO7T.</title>
        <authorList>
            <person name="Felsheim R.F."/>
            <person name="Kurtti T.J."/>
            <person name="Munderloh U.G."/>
        </authorList>
    </citation>
    <scope>NUCLEOTIDE SEQUENCE [LARGE SCALE GENOMIC DNA]</scope>
    <source>
        <strain evidence="3">ISO7</strain>
        <plasmid evidence="2">pREISMN_2</plasmid>
    </source>
</reference>
<organism evidence="2 3">
    <name type="scientific">Rickettsia tamurae subsp. buchneri</name>
    <dbReference type="NCBI Taxonomy" id="1462938"/>
    <lineage>
        <taxon>Bacteria</taxon>
        <taxon>Pseudomonadati</taxon>
        <taxon>Pseudomonadota</taxon>
        <taxon>Alphaproteobacteria</taxon>
        <taxon>Rickettsiales</taxon>
        <taxon>Rickettsiaceae</taxon>
        <taxon>Rickettsieae</taxon>
        <taxon>Rickettsia</taxon>
        <taxon>spotted fever group</taxon>
    </lineage>
</organism>
<feature type="domain" description="DUF4158" evidence="1">
    <location>
        <begin position="17"/>
        <end position="172"/>
    </location>
</feature>
<dbReference type="Pfam" id="PF13700">
    <property type="entry name" value="DUF4158"/>
    <property type="match status" value="1"/>
</dbReference>
<proteinExistence type="predicted"/>
<dbReference type="Proteomes" id="UP000027161">
    <property type="component" value="Unassembled WGS sequence"/>
</dbReference>
<dbReference type="InterPro" id="IPR025296">
    <property type="entry name" value="DUF4158"/>
</dbReference>